<evidence type="ECO:0000313" key="1">
    <source>
        <dbReference type="EMBL" id="AEU35059.1"/>
    </source>
</evidence>
<gene>
    <name evidence="1" type="ordered locus">AciX8_0710</name>
</gene>
<evidence type="ECO:0000313" key="2">
    <source>
        <dbReference type="Proteomes" id="UP000007113"/>
    </source>
</evidence>
<accession>G8NRU6</accession>
<name>G8NRU6_GRAMM</name>
<reference evidence="1 2" key="1">
    <citation type="submission" date="2011-11" db="EMBL/GenBank/DDBJ databases">
        <title>Complete sequence of Granulicella mallensis MP5ACTX8.</title>
        <authorList>
            <consortium name="US DOE Joint Genome Institute"/>
            <person name="Lucas S."/>
            <person name="Copeland A."/>
            <person name="Lapidus A."/>
            <person name="Cheng J.-F."/>
            <person name="Goodwin L."/>
            <person name="Pitluck S."/>
            <person name="Peters L."/>
            <person name="Lu M."/>
            <person name="Detter J.C."/>
            <person name="Han C."/>
            <person name="Tapia R."/>
            <person name="Land M."/>
            <person name="Hauser L."/>
            <person name="Kyrpides N."/>
            <person name="Ivanova N."/>
            <person name="Mikhailova N."/>
            <person name="Pagani I."/>
            <person name="Rawat S."/>
            <person name="Mannisto M."/>
            <person name="Haggblom M."/>
            <person name="Woyke T."/>
        </authorList>
    </citation>
    <scope>NUCLEOTIDE SEQUENCE [LARGE SCALE GENOMIC DNA]</scope>
    <source>
        <strain evidence="2">ATCC BAA-1857 / DSM 23137 / MP5ACTX8</strain>
    </source>
</reference>
<sequence>MTLKTRYQLEYEDGQGTSVCLNYDAVFPEIDILILSFVASQGMDAISLEPAQRAKIFDNIASALQWKGYTVHFVKSS</sequence>
<protein>
    <submittedName>
        <fullName evidence="1">Uncharacterized protein</fullName>
    </submittedName>
</protein>
<keyword evidence="2" id="KW-1185">Reference proteome</keyword>
<dbReference type="STRING" id="682795.AciX8_0710"/>
<dbReference type="HOGENOM" id="CLU_2633118_0_0_0"/>
<proteinExistence type="predicted"/>
<organism evidence="1 2">
    <name type="scientific">Granulicella mallensis (strain ATCC BAA-1857 / DSM 23137 / MP5ACTX8)</name>
    <dbReference type="NCBI Taxonomy" id="682795"/>
    <lineage>
        <taxon>Bacteria</taxon>
        <taxon>Pseudomonadati</taxon>
        <taxon>Acidobacteriota</taxon>
        <taxon>Terriglobia</taxon>
        <taxon>Terriglobales</taxon>
        <taxon>Acidobacteriaceae</taxon>
        <taxon>Granulicella</taxon>
    </lineage>
</organism>
<dbReference type="EMBL" id="CP003130">
    <property type="protein sequence ID" value="AEU35059.1"/>
    <property type="molecule type" value="Genomic_DNA"/>
</dbReference>
<dbReference type="KEGG" id="gma:AciX8_0710"/>
<dbReference type="AlphaFoldDB" id="G8NRU6"/>
<dbReference type="Proteomes" id="UP000007113">
    <property type="component" value="Chromosome"/>
</dbReference>